<dbReference type="AlphaFoldDB" id="A0A6N3D9N9"/>
<feature type="chain" id="PRO_5038744394" description="Cyclophilin-like domain-containing protein" evidence="1">
    <location>
        <begin position="22"/>
        <end position="178"/>
    </location>
</feature>
<evidence type="ECO:0000313" key="3">
    <source>
        <dbReference type="EMBL" id="VYU25886.1"/>
    </source>
</evidence>
<keyword evidence="1" id="KW-0732">Signal</keyword>
<reference evidence="3" key="1">
    <citation type="submission" date="2019-11" db="EMBL/GenBank/DDBJ databases">
        <authorList>
            <person name="Feng L."/>
        </authorList>
    </citation>
    <scope>NUCLEOTIDE SEQUENCE</scope>
    <source>
        <strain evidence="3">VrattiLFYP33</strain>
    </source>
</reference>
<dbReference type="RefSeq" id="WP_021840691.1">
    <property type="nucleotide sequence ID" value="NZ_CACRUX010000057.1"/>
</dbReference>
<dbReference type="Pfam" id="PF18050">
    <property type="entry name" value="Cyclophil_like2"/>
    <property type="match status" value="1"/>
</dbReference>
<name>A0A6N3D9N9_9FIRM</name>
<dbReference type="InterPro" id="IPR029000">
    <property type="entry name" value="Cyclophilin-like_dom_sf"/>
</dbReference>
<organism evidence="3">
    <name type="scientific">Veillonella ratti</name>
    <dbReference type="NCBI Taxonomy" id="103892"/>
    <lineage>
        <taxon>Bacteria</taxon>
        <taxon>Bacillati</taxon>
        <taxon>Bacillota</taxon>
        <taxon>Negativicutes</taxon>
        <taxon>Veillonellales</taxon>
        <taxon>Veillonellaceae</taxon>
        <taxon>Veillonella</taxon>
    </lineage>
</organism>
<dbReference type="SUPFAM" id="SSF50891">
    <property type="entry name" value="Cyclophilin-like"/>
    <property type="match status" value="1"/>
</dbReference>
<sequence>MKKVIVFLAMSLIVTILTACAGQSSTAKEAANSNAKEAVSSNAKEDTSVVKTQQATPNVTNRKLKMTVEGQEISIVLYDTPTANALYEALPMTLSFSDYNSTEKIAYPPEKLPTKGEPDATDPDVGDLCYFSPWGNLCIFYKDFGNSPGLIKLGRVESGMEILSGMKGDFTATIEKVE</sequence>
<feature type="domain" description="Cyclophilin-like" evidence="2">
    <location>
        <begin position="66"/>
        <end position="175"/>
    </location>
</feature>
<dbReference type="Gene3D" id="2.40.100.20">
    <property type="match status" value="1"/>
</dbReference>
<protein>
    <recommendedName>
        <fullName evidence="2">Cyclophilin-like domain-containing protein</fullName>
    </recommendedName>
</protein>
<evidence type="ECO:0000259" key="2">
    <source>
        <dbReference type="Pfam" id="PF18050"/>
    </source>
</evidence>
<proteinExistence type="predicted"/>
<dbReference type="InterPro" id="IPR041183">
    <property type="entry name" value="Cyclophilin-like"/>
</dbReference>
<gene>
    <name evidence="3" type="ORF">VRLFYP33_01572</name>
</gene>
<accession>A0A6N3D9N9</accession>
<evidence type="ECO:0000256" key="1">
    <source>
        <dbReference type="SAM" id="SignalP"/>
    </source>
</evidence>
<dbReference type="EMBL" id="CACRUX010000057">
    <property type="protein sequence ID" value="VYU25886.1"/>
    <property type="molecule type" value="Genomic_DNA"/>
</dbReference>
<dbReference type="PROSITE" id="PS51257">
    <property type="entry name" value="PROKAR_LIPOPROTEIN"/>
    <property type="match status" value="1"/>
</dbReference>
<feature type="signal peptide" evidence="1">
    <location>
        <begin position="1"/>
        <end position="21"/>
    </location>
</feature>